<organism evidence="6 7">
    <name type="scientific">Paraburkholderia dinghuensis</name>
    <dbReference type="NCBI Taxonomy" id="2305225"/>
    <lineage>
        <taxon>Bacteria</taxon>
        <taxon>Pseudomonadati</taxon>
        <taxon>Pseudomonadota</taxon>
        <taxon>Betaproteobacteria</taxon>
        <taxon>Burkholderiales</taxon>
        <taxon>Burkholderiaceae</taxon>
        <taxon>Paraburkholderia</taxon>
    </lineage>
</organism>
<dbReference type="NCBIfam" id="NF002522">
    <property type="entry name" value="PRK01917.1"/>
    <property type="match status" value="1"/>
</dbReference>
<dbReference type="Pfam" id="PF01814">
    <property type="entry name" value="Hemerythrin"/>
    <property type="match status" value="1"/>
</dbReference>
<proteinExistence type="inferred from homology"/>
<dbReference type="Gene3D" id="1.20.120.50">
    <property type="entry name" value="Hemerythrin-like"/>
    <property type="match status" value="1"/>
</dbReference>
<dbReference type="PANTHER" id="PTHR37164:SF1">
    <property type="entry name" value="BACTERIOHEMERYTHRIN"/>
    <property type="match status" value="1"/>
</dbReference>
<feature type="domain" description="Hemerythrin-like" evidence="5">
    <location>
        <begin position="22"/>
        <end position="128"/>
    </location>
</feature>
<evidence type="ECO:0000256" key="1">
    <source>
        <dbReference type="ARBA" id="ARBA00010587"/>
    </source>
</evidence>
<dbReference type="Proteomes" id="UP000272778">
    <property type="component" value="Unassembled WGS sequence"/>
</dbReference>
<keyword evidence="7" id="KW-1185">Reference proteome</keyword>
<dbReference type="NCBIfam" id="TIGR02481">
    <property type="entry name" value="hemeryth_dom"/>
    <property type="match status" value="1"/>
</dbReference>
<reference evidence="6 7" key="1">
    <citation type="submission" date="2018-11" db="EMBL/GenBank/DDBJ databases">
        <title>Paraburkholderia sp. DHOA04, isolated from soil.</title>
        <authorList>
            <person name="Gao Z.-H."/>
            <person name="Qiu L.-H."/>
            <person name="Fu J.-C."/>
        </authorList>
    </citation>
    <scope>NUCLEOTIDE SEQUENCE [LARGE SCALE GENOMIC DNA]</scope>
    <source>
        <strain evidence="6 7">DHOA04</strain>
    </source>
</reference>
<dbReference type="InterPro" id="IPR012312">
    <property type="entry name" value="Hemerythrin-like"/>
</dbReference>
<dbReference type="GO" id="GO:0046872">
    <property type="term" value="F:metal ion binding"/>
    <property type="evidence" value="ECO:0007669"/>
    <property type="project" value="UniProtKB-KW"/>
</dbReference>
<dbReference type="SUPFAM" id="SSF47188">
    <property type="entry name" value="Hemerythrin-like"/>
    <property type="match status" value="1"/>
</dbReference>
<dbReference type="OrthoDB" id="5296936at2"/>
<dbReference type="InterPro" id="IPR035938">
    <property type="entry name" value="Hemerythrin-like_sf"/>
</dbReference>
<dbReference type="EMBL" id="RQIS01000009">
    <property type="protein sequence ID" value="RQH05819.1"/>
    <property type="molecule type" value="Genomic_DNA"/>
</dbReference>
<keyword evidence="2" id="KW-0813">Transport</keyword>
<evidence type="ECO:0000259" key="5">
    <source>
        <dbReference type="Pfam" id="PF01814"/>
    </source>
</evidence>
<evidence type="ECO:0000256" key="2">
    <source>
        <dbReference type="ARBA" id="ARBA00022621"/>
    </source>
</evidence>
<keyword evidence="4" id="KW-0408">Iron</keyword>
<dbReference type="RefSeq" id="WP_124151747.1">
    <property type="nucleotide sequence ID" value="NZ_RQIS01000009.1"/>
</dbReference>
<sequence>MTLSVPQCAPALAPDLQLGHPEVDTIHAEYVQLLDLTDSATDEAFVAALDTWIAHTEQHFAQEESWMEATNFGPRHCHTGHHRHVLEVAGLVRAKIVDEGRFDLGRRLVSEAREWFTHHVATMDSMMVNHLREHGIAHAA</sequence>
<dbReference type="InterPro" id="IPR050669">
    <property type="entry name" value="Hemerythrin"/>
</dbReference>
<keyword evidence="2" id="KW-0561">Oxygen transport</keyword>
<dbReference type="CDD" id="cd12107">
    <property type="entry name" value="Hemerythrin"/>
    <property type="match status" value="1"/>
</dbReference>
<dbReference type="PANTHER" id="PTHR37164">
    <property type="entry name" value="BACTERIOHEMERYTHRIN"/>
    <property type="match status" value="1"/>
</dbReference>
<dbReference type="PROSITE" id="PS00550">
    <property type="entry name" value="HEMERYTHRINS"/>
    <property type="match status" value="1"/>
</dbReference>
<gene>
    <name evidence="6" type="ORF">D1Y85_14515</name>
</gene>
<evidence type="ECO:0000313" key="6">
    <source>
        <dbReference type="EMBL" id="RQH05819.1"/>
    </source>
</evidence>
<dbReference type="AlphaFoldDB" id="A0A3N6MQ86"/>
<protein>
    <recommendedName>
        <fullName evidence="5">Hemerythrin-like domain-containing protein</fullName>
    </recommendedName>
</protein>
<keyword evidence="3" id="KW-0479">Metal-binding</keyword>
<comment type="similarity">
    <text evidence="1">Belongs to the hemerythrin family.</text>
</comment>
<dbReference type="InterPro" id="IPR012827">
    <property type="entry name" value="Hemerythrin_metal-bd"/>
</dbReference>
<accession>A0A3N6MQ86</accession>
<evidence type="ECO:0000313" key="7">
    <source>
        <dbReference type="Proteomes" id="UP000272778"/>
    </source>
</evidence>
<dbReference type="GO" id="GO:0005344">
    <property type="term" value="F:oxygen carrier activity"/>
    <property type="evidence" value="ECO:0007669"/>
    <property type="project" value="UniProtKB-KW"/>
</dbReference>
<evidence type="ECO:0000256" key="4">
    <source>
        <dbReference type="ARBA" id="ARBA00023004"/>
    </source>
</evidence>
<comment type="caution">
    <text evidence="6">The sequence shown here is derived from an EMBL/GenBank/DDBJ whole genome shotgun (WGS) entry which is preliminary data.</text>
</comment>
<name>A0A3N6MQ86_9BURK</name>
<dbReference type="InterPro" id="IPR016131">
    <property type="entry name" value="Haemerythrin_Fe_BS"/>
</dbReference>
<evidence type="ECO:0000256" key="3">
    <source>
        <dbReference type="ARBA" id="ARBA00022723"/>
    </source>
</evidence>